<dbReference type="InterPro" id="IPR035919">
    <property type="entry name" value="EAL_sf"/>
</dbReference>
<evidence type="ECO:0000313" key="3">
    <source>
        <dbReference type="EMBL" id="RUO28974.1"/>
    </source>
</evidence>
<dbReference type="InterPro" id="IPR052340">
    <property type="entry name" value="RNase_Y/CdgJ"/>
</dbReference>
<dbReference type="InterPro" id="IPR013976">
    <property type="entry name" value="HDOD"/>
</dbReference>
<dbReference type="PANTHER" id="PTHR33525:SF4">
    <property type="entry name" value="CYCLIC DI-GMP PHOSPHODIESTERASE CDGJ"/>
    <property type="match status" value="1"/>
</dbReference>
<sequence length="433" mass="48645">MNLESNKAAIYAATSTLEWRQILDTFYQGHERLNVMDNSALLAYQPIYDRQLDIVGGELLYRNDNGLSVLDVGEEYATSELIFQLCTGITEQFEGFNHPLYINVSKDFVLSDAFLPLEPSRVIVELVERIEPTPELIEAIARWHKKGFRFALDDFELSPAWQPLFKYCDVVKIDIEQTSPEQLQKIRNALSHKPMKWLAERVETHAQLEYYQELGFDYFQGYFLSRPVTITGQKINPAGVNLGQIIQLLYSAEVDIQKLTEAVSREPTMSLKLLKIANSPFYRGQSEISSLQQALMRIGLEQLKRWVVLIASLEGGSTASVHHVLTRAMACAELARNNQALQGKAEQAFLAALLSGVDILIGVDKEAFISQLTVSDEIQQAALKQRGVLGGLVSMVINVEHAAHGHGGKVNPRVLSIYNEQNLRTRELLNTLA</sequence>
<dbReference type="PIRSF" id="PIRSF003180">
    <property type="entry name" value="DiGMPpdiest_YuxH"/>
    <property type="match status" value="1"/>
</dbReference>
<gene>
    <name evidence="3" type="ORF">CWE12_11860</name>
</gene>
<dbReference type="InterPro" id="IPR001633">
    <property type="entry name" value="EAL_dom"/>
</dbReference>
<dbReference type="InterPro" id="IPR014408">
    <property type="entry name" value="dGMP_Pdiesterase_EAL/HD-GYP"/>
</dbReference>
<dbReference type="SUPFAM" id="SSF109604">
    <property type="entry name" value="HD-domain/PDEase-like"/>
    <property type="match status" value="1"/>
</dbReference>
<dbReference type="EMBL" id="PIPN01000005">
    <property type="protein sequence ID" value="RUO28974.1"/>
    <property type="molecule type" value="Genomic_DNA"/>
</dbReference>
<protein>
    <submittedName>
        <fullName evidence="3">Intracellular signaling protein</fullName>
    </submittedName>
</protein>
<evidence type="ECO:0000259" key="2">
    <source>
        <dbReference type="PROSITE" id="PS51833"/>
    </source>
</evidence>
<accession>A0ABY0BX51</accession>
<dbReference type="Proteomes" id="UP000287410">
    <property type="component" value="Unassembled WGS sequence"/>
</dbReference>
<organism evidence="3 4">
    <name type="scientific">Aliidiomarina sedimenti</name>
    <dbReference type="NCBI Taxonomy" id="1933879"/>
    <lineage>
        <taxon>Bacteria</taxon>
        <taxon>Pseudomonadati</taxon>
        <taxon>Pseudomonadota</taxon>
        <taxon>Gammaproteobacteria</taxon>
        <taxon>Alteromonadales</taxon>
        <taxon>Idiomarinaceae</taxon>
        <taxon>Aliidiomarina</taxon>
    </lineage>
</organism>
<name>A0ABY0BX51_9GAMM</name>
<dbReference type="PANTHER" id="PTHR33525">
    <property type="match status" value="1"/>
</dbReference>
<dbReference type="SUPFAM" id="SSF141868">
    <property type="entry name" value="EAL domain-like"/>
    <property type="match status" value="1"/>
</dbReference>
<dbReference type="SMART" id="SM00052">
    <property type="entry name" value="EAL"/>
    <property type="match status" value="1"/>
</dbReference>
<dbReference type="Pfam" id="PF08668">
    <property type="entry name" value="HDOD"/>
    <property type="match status" value="1"/>
</dbReference>
<dbReference type="PROSITE" id="PS50883">
    <property type="entry name" value="EAL"/>
    <property type="match status" value="1"/>
</dbReference>
<evidence type="ECO:0000313" key="4">
    <source>
        <dbReference type="Proteomes" id="UP000287410"/>
    </source>
</evidence>
<feature type="domain" description="EAL" evidence="1">
    <location>
        <begin position="1"/>
        <end position="241"/>
    </location>
</feature>
<dbReference type="Gene3D" id="3.20.20.450">
    <property type="entry name" value="EAL domain"/>
    <property type="match status" value="1"/>
</dbReference>
<proteinExistence type="predicted"/>
<dbReference type="Gene3D" id="1.10.3210.10">
    <property type="entry name" value="Hypothetical protein af1432"/>
    <property type="match status" value="1"/>
</dbReference>
<dbReference type="PROSITE" id="PS51833">
    <property type="entry name" value="HDOD"/>
    <property type="match status" value="1"/>
</dbReference>
<reference evidence="3 4" key="1">
    <citation type="journal article" date="2018" name="Front. Microbiol.">
        <title>Genome-Based Analysis Reveals the Taxonomy and Diversity of the Family Idiomarinaceae.</title>
        <authorList>
            <person name="Liu Y."/>
            <person name="Lai Q."/>
            <person name="Shao Z."/>
        </authorList>
    </citation>
    <scope>NUCLEOTIDE SEQUENCE [LARGE SCALE GENOMIC DNA]</scope>
    <source>
        <strain evidence="3 4">GBSy1</strain>
    </source>
</reference>
<dbReference type="Pfam" id="PF00563">
    <property type="entry name" value="EAL"/>
    <property type="match status" value="1"/>
</dbReference>
<dbReference type="RefSeq" id="WP_126789911.1">
    <property type="nucleotide sequence ID" value="NZ_PIPN01000005.1"/>
</dbReference>
<evidence type="ECO:0000259" key="1">
    <source>
        <dbReference type="PROSITE" id="PS50883"/>
    </source>
</evidence>
<feature type="domain" description="HDOD" evidence="2">
    <location>
        <begin position="235"/>
        <end position="423"/>
    </location>
</feature>
<keyword evidence="4" id="KW-1185">Reference proteome</keyword>
<comment type="caution">
    <text evidence="3">The sequence shown here is derived from an EMBL/GenBank/DDBJ whole genome shotgun (WGS) entry which is preliminary data.</text>
</comment>